<dbReference type="PANTHER" id="PTHR10145">
    <property type="entry name" value="TRANSCRIPTION ELONGATION FACTOR SPT6"/>
    <property type="match status" value="1"/>
</dbReference>
<reference evidence="2 3" key="2">
    <citation type="submission" date="2018-11" db="EMBL/GenBank/DDBJ databases">
        <authorList>
            <consortium name="Pathogen Informatics"/>
        </authorList>
    </citation>
    <scope>NUCLEOTIDE SEQUENCE [LARGE SCALE GENOMIC DNA]</scope>
</reference>
<evidence type="ECO:0000313" key="4">
    <source>
        <dbReference type="WBParaSite" id="GPUH_0000527801-mRNA-1"/>
    </source>
</evidence>
<dbReference type="InterPro" id="IPR035019">
    <property type="entry name" value="Spt6_SH2_N"/>
</dbReference>
<dbReference type="PANTHER" id="PTHR10145:SF6">
    <property type="entry name" value="TRANSCRIPTION ELONGATION FACTOR SPT6"/>
    <property type="match status" value="1"/>
</dbReference>
<sequence length="204" mass="23373">GEAIIRPSSKSASHLTVTWKVADGIYQHIDVKEEGKQHQFSLGKTLLIGSEEFEDLDEILARHVQPMAALARDVQSHKYFLDGKRAEEREAIEAYLFDEKKRNPQRIPYTMTPSQDYPGKFVLSYLPHIKPKHEYMTATSEGFRFRQQLFPSLEALLAWFKVHFREPPPGSKLSFLIAALILSNINFRKSHLKNDAKKYSVSAG</sequence>
<dbReference type="SUPFAM" id="SSF55550">
    <property type="entry name" value="SH2 domain"/>
    <property type="match status" value="2"/>
</dbReference>
<dbReference type="InterPro" id="IPR036860">
    <property type="entry name" value="SH2_dom_sf"/>
</dbReference>
<dbReference type="GO" id="GO:0031491">
    <property type="term" value="F:nucleosome binding"/>
    <property type="evidence" value="ECO:0007669"/>
    <property type="project" value="TreeGrafter"/>
</dbReference>
<dbReference type="GO" id="GO:0034728">
    <property type="term" value="P:nucleosome organization"/>
    <property type="evidence" value="ECO:0007669"/>
    <property type="project" value="TreeGrafter"/>
</dbReference>
<dbReference type="InterPro" id="IPR017072">
    <property type="entry name" value="TF_Spt6"/>
</dbReference>
<organism evidence="4">
    <name type="scientific">Gongylonema pulchrum</name>
    <dbReference type="NCBI Taxonomy" id="637853"/>
    <lineage>
        <taxon>Eukaryota</taxon>
        <taxon>Metazoa</taxon>
        <taxon>Ecdysozoa</taxon>
        <taxon>Nematoda</taxon>
        <taxon>Chromadorea</taxon>
        <taxon>Rhabditida</taxon>
        <taxon>Spirurina</taxon>
        <taxon>Spiruromorpha</taxon>
        <taxon>Spiruroidea</taxon>
        <taxon>Gongylonematidae</taxon>
        <taxon>Gongylonema</taxon>
    </lineage>
</organism>
<dbReference type="CDD" id="cd09928">
    <property type="entry name" value="SH2_Cterm_SPT6_like"/>
    <property type="match status" value="1"/>
</dbReference>
<reference evidence="4" key="1">
    <citation type="submission" date="2016-06" db="UniProtKB">
        <authorList>
            <consortium name="WormBaseParasite"/>
        </authorList>
    </citation>
    <scope>IDENTIFICATION</scope>
</reference>
<evidence type="ECO:0000313" key="3">
    <source>
        <dbReference type="Proteomes" id="UP000271098"/>
    </source>
</evidence>
<dbReference type="AlphaFoldDB" id="A0A183D980"/>
<dbReference type="GO" id="GO:0008023">
    <property type="term" value="C:transcription elongation factor complex"/>
    <property type="evidence" value="ECO:0007669"/>
    <property type="project" value="TreeGrafter"/>
</dbReference>
<feature type="domain" description="Spt6 SH2" evidence="1">
    <location>
        <begin position="1"/>
        <end position="163"/>
    </location>
</feature>
<dbReference type="InterPro" id="IPR035420">
    <property type="entry name" value="Spt6_SH2"/>
</dbReference>
<dbReference type="WBParaSite" id="GPUH_0000527801-mRNA-1">
    <property type="protein sequence ID" value="GPUH_0000527801-mRNA-1"/>
    <property type="gene ID" value="GPUH_0000527801"/>
</dbReference>
<dbReference type="GO" id="GO:0042393">
    <property type="term" value="F:histone binding"/>
    <property type="evidence" value="ECO:0007669"/>
    <property type="project" value="TreeGrafter"/>
</dbReference>
<dbReference type="Gene3D" id="3.30.505.10">
    <property type="entry name" value="SH2 domain"/>
    <property type="match status" value="2"/>
</dbReference>
<dbReference type="EMBL" id="UYRT01010932">
    <property type="protein sequence ID" value="VDK49974.1"/>
    <property type="molecule type" value="Genomic_DNA"/>
</dbReference>
<dbReference type="Pfam" id="PF14633">
    <property type="entry name" value="SH2_2"/>
    <property type="match status" value="1"/>
</dbReference>
<accession>A0A183D980</accession>
<dbReference type="GO" id="GO:0140673">
    <property type="term" value="P:transcription elongation-coupled chromatin remodeling"/>
    <property type="evidence" value="ECO:0007669"/>
    <property type="project" value="InterPro"/>
</dbReference>
<protein>
    <submittedName>
        <fullName evidence="4">SH2_2 domain-containing protein</fullName>
    </submittedName>
</protein>
<name>A0A183D980_9BILA</name>
<dbReference type="OrthoDB" id="343921at2759"/>
<dbReference type="Proteomes" id="UP000271098">
    <property type="component" value="Unassembled WGS sequence"/>
</dbReference>
<dbReference type="InterPro" id="IPR035018">
    <property type="entry name" value="Spt6_SH2_C"/>
</dbReference>
<evidence type="ECO:0000313" key="2">
    <source>
        <dbReference type="EMBL" id="VDK49974.1"/>
    </source>
</evidence>
<proteinExistence type="predicted"/>
<gene>
    <name evidence="2" type="ORF">GPUH_LOCUS5270</name>
</gene>
<keyword evidence="3" id="KW-1185">Reference proteome</keyword>
<dbReference type="CDD" id="cd09918">
    <property type="entry name" value="SH2_Nterm_SPT6_like"/>
    <property type="match status" value="1"/>
</dbReference>
<evidence type="ECO:0000259" key="1">
    <source>
        <dbReference type="Pfam" id="PF14633"/>
    </source>
</evidence>